<sequence>MTFFAYMDSEDLLSSPTLSIGTYEENQEDVENETTNRLTSELESNQEETIALASHTNIPGTFKNENIAEELVVIGSPEALSYDKKAESGYIANGTEFIDYDQLAASTETMTGLWALNDTGASHHMFNDLKLFQANSIKPIDGPSKQLRLAGGGASLSVHSTGSVKLRAGDGTSFTLGECLYVPKLS</sequence>
<reference evidence="2" key="1">
    <citation type="submission" date="2013-11" db="EMBL/GenBank/DDBJ databases">
        <title>Genome sequence of the fusiform rust pathogen reveals effectors for host alternation and coevolution with pine.</title>
        <authorList>
            <consortium name="DOE Joint Genome Institute"/>
            <person name="Smith K."/>
            <person name="Pendleton A."/>
            <person name="Kubisiak T."/>
            <person name="Anderson C."/>
            <person name="Salamov A."/>
            <person name="Aerts A."/>
            <person name="Riley R."/>
            <person name="Clum A."/>
            <person name="Lindquist E."/>
            <person name="Ence D."/>
            <person name="Campbell M."/>
            <person name="Kronenberg Z."/>
            <person name="Feau N."/>
            <person name="Dhillon B."/>
            <person name="Hamelin R."/>
            <person name="Burleigh J."/>
            <person name="Smith J."/>
            <person name="Yandell M."/>
            <person name="Nelson C."/>
            <person name="Grigoriev I."/>
            <person name="Davis J."/>
        </authorList>
    </citation>
    <scope>NUCLEOTIDE SEQUENCE</scope>
    <source>
        <strain evidence="2">G11</strain>
    </source>
</reference>
<dbReference type="Proteomes" id="UP000886653">
    <property type="component" value="Unassembled WGS sequence"/>
</dbReference>
<dbReference type="EMBL" id="MU167219">
    <property type="protein sequence ID" value="KAG0150489.1"/>
    <property type="molecule type" value="Genomic_DNA"/>
</dbReference>
<evidence type="ECO:0000313" key="2">
    <source>
        <dbReference type="EMBL" id="KAG0150489.1"/>
    </source>
</evidence>
<proteinExistence type="predicted"/>
<accession>A0A9P6TFZ8</accession>
<gene>
    <name evidence="2" type="ORF">CROQUDRAFT_88008</name>
</gene>
<organism evidence="2 3">
    <name type="scientific">Cronartium quercuum f. sp. fusiforme G11</name>
    <dbReference type="NCBI Taxonomy" id="708437"/>
    <lineage>
        <taxon>Eukaryota</taxon>
        <taxon>Fungi</taxon>
        <taxon>Dikarya</taxon>
        <taxon>Basidiomycota</taxon>
        <taxon>Pucciniomycotina</taxon>
        <taxon>Pucciniomycetes</taxon>
        <taxon>Pucciniales</taxon>
        <taxon>Coleosporiaceae</taxon>
        <taxon>Cronartium</taxon>
    </lineage>
</organism>
<dbReference type="AlphaFoldDB" id="A0A9P6TFZ8"/>
<dbReference type="InterPro" id="IPR054722">
    <property type="entry name" value="PolX-like_BBD"/>
</dbReference>
<dbReference type="OrthoDB" id="413361at2759"/>
<name>A0A9P6TFZ8_9BASI</name>
<comment type="caution">
    <text evidence="2">The sequence shown here is derived from an EMBL/GenBank/DDBJ whole genome shotgun (WGS) entry which is preliminary data.</text>
</comment>
<feature type="domain" description="Retrovirus-related Pol polyprotein from transposon TNT 1-94-like beta-barrel" evidence="1">
    <location>
        <begin position="118"/>
        <end position="185"/>
    </location>
</feature>
<evidence type="ECO:0000259" key="1">
    <source>
        <dbReference type="Pfam" id="PF22936"/>
    </source>
</evidence>
<dbReference type="Pfam" id="PF22936">
    <property type="entry name" value="Pol_BBD"/>
    <property type="match status" value="1"/>
</dbReference>
<evidence type="ECO:0000313" key="3">
    <source>
        <dbReference type="Proteomes" id="UP000886653"/>
    </source>
</evidence>
<protein>
    <recommendedName>
        <fullName evidence="1">Retrovirus-related Pol polyprotein from transposon TNT 1-94-like beta-barrel domain-containing protein</fullName>
    </recommendedName>
</protein>
<keyword evidence="3" id="KW-1185">Reference proteome</keyword>